<dbReference type="GO" id="GO:0045892">
    <property type="term" value="P:negative regulation of DNA-templated transcription"/>
    <property type="evidence" value="ECO:0007669"/>
    <property type="project" value="TreeGrafter"/>
</dbReference>
<keyword evidence="2" id="KW-0238">DNA-binding</keyword>
<dbReference type="PROSITE" id="PS51077">
    <property type="entry name" value="HTH_ICLR"/>
    <property type="match status" value="1"/>
</dbReference>
<dbReference type="GO" id="GO:0003700">
    <property type="term" value="F:DNA-binding transcription factor activity"/>
    <property type="evidence" value="ECO:0007669"/>
    <property type="project" value="TreeGrafter"/>
</dbReference>
<dbReference type="Pfam" id="PF09339">
    <property type="entry name" value="HTH_IclR"/>
    <property type="match status" value="1"/>
</dbReference>
<keyword evidence="1" id="KW-0805">Transcription regulation</keyword>
<dbReference type="InterPro" id="IPR050707">
    <property type="entry name" value="HTH_MetabolicPath_Reg"/>
</dbReference>
<dbReference type="Proteomes" id="UP000754750">
    <property type="component" value="Unassembled WGS sequence"/>
</dbReference>
<feature type="domain" description="HTH iclR-type" evidence="4">
    <location>
        <begin position="7"/>
        <end position="68"/>
    </location>
</feature>
<dbReference type="Gene3D" id="3.30.450.40">
    <property type="match status" value="1"/>
</dbReference>
<dbReference type="Pfam" id="PF01614">
    <property type="entry name" value="IclR_C"/>
    <property type="match status" value="1"/>
</dbReference>
<dbReference type="PANTHER" id="PTHR30136:SF24">
    <property type="entry name" value="HTH-TYPE TRANSCRIPTIONAL REPRESSOR ALLR"/>
    <property type="match status" value="1"/>
</dbReference>
<dbReference type="InterPro" id="IPR036388">
    <property type="entry name" value="WH-like_DNA-bd_sf"/>
</dbReference>
<keyword evidence="3" id="KW-0804">Transcription</keyword>
<evidence type="ECO:0000256" key="3">
    <source>
        <dbReference type="ARBA" id="ARBA00023163"/>
    </source>
</evidence>
<dbReference type="PANTHER" id="PTHR30136">
    <property type="entry name" value="HELIX-TURN-HELIX TRANSCRIPTIONAL REGULATOR, ICLR FAMILY"/>
    <property type="match status" value="1"/>
</dbReference>
<dbReference type="SUPFAM" id="SSF46785">
    <property type="entry name" value="Winged helix' DNA-binding domain"/>
    <property type="match status" value="1"/>
</dbReference>
<dbReference type="AlphaFoldDB" id="A0A928KRD9"/>
<comment type="caution">
    <text evidence="6">The sequence shown here is derived from an EMBL/GenBank/DDBJ whole genome shotgun (WGS) entry which is preliminary data.</text>
</comment>
<dbReference type="InterPro" id="IPR036390">
    <property type="entry name" value="WH_DNA-bd_sf"/>
</dbReference>
<accession>A0A928KRD9</accession>
<dbReference type="RefSeq" id="WP_326840053.1">
    <property type="nucleotide sequence ID" value="NZ_JBKWRC010000001.1"/>
</dbReference>
<dbReference type="InterPro" id="IPR005471">
    <property type="entry name" value="Tscrpt_reg_IclR_N"/>
</dbReference>
<name>A0A928KRD9_9FIRM</name>
<protein>
    <submittedName>
        <fullName evidence="6">IclR family transcriptional regulator</fullName>
    </submittedName>
</protein>
<dbReference type="SMART" id="SM00346">
    <property type="entry name" value="HTH_ICLR"/>
    <property type="match status" value="1"/>
</dbReference>
<gene>
    <name evidence="6" type="ORF">E7512_04360</name>
</gene>
<organism evidence="6 7">
    <name type="scientific">Faecalispora sporosphaeroides</name>
    <dbReference type="NCBI Taxonomy" id="1549"/>
    <lineage>
        <taxon>Bacteria</taxon>
        <taxon>Bacillati</taxon>
        <taxon>Bacillota</taxon>
        <taxon>Clostridia</taxon>
        <taxon>Eubacteriales</taxon>
        <taxon>Oscillospiraceae</taxon>
        <taxon>Faecalispora</taxon>
    </lineage>
</organism>
<evidence type="ECO:0000259" key="5">
    <source>
        <dbReference type="PROSITE" id="PS51078"/>
    </source>
</evidence>
<dbReference type="Gene3D" id="1.10.10.10">
    <property type="entry name" value="Winged helix-like DNA-binding domain superfamily/Winged helix DNA-binding domain"/>
    <property type="match status" value="1"/>
</dbReference>
<dbReference type="EMBL" id="SVNY01000002">
    <property type="protein sequence ID" value="MBE6832804.1"/>
    <property type="molecule type" value="Genomic_DNA"/>
</dbReference>
<dbReference type="PROSITE" id="PS51078">
    <property type="entry name" value="ICLR_ED"/>
    <property type="match status" value="1"/>
</dbReference>
<proteinExistence type="predicted"/>
<dbReference type="InterPro" id="IPR014757">
    <property type="entry name" value="Tscrpt_reg_IclR_C"/>
</dbReference>
<feature type="domain" description="IclR-ED" evidence="5">
    <location>
        <begin position="69"/>
        <end position="253"/>
    </location>
</feature>
<evidence type="ECO:0000256" key="1">
    <source>
        <dbReference type="ARBA" id="ARBA00023015"/>
    </source>
</evidence>
<evidence type="ECO:0000259" key="4">
    <source>
        <dbReference type="PROSITE" id="PS51077"/>
    </source>
</evidence>
<dbReference type="InterPro" id="IPR029016">
    <property type="entry name" value="GAF-like_dom_sf"/>
</dbReference>
<dbReference type="GO" id="GO:0003677">
    <property type="term" value="F:DNA binding"/>
    <property type="evidence" value="ECO:0007669"/>
    <property type="project" value="UniProtKB-KW"/>
</dbReference>
<evidence type="ECO:0000313" key="7">
    <source>
        <dbReference type="Proteomes" id="UP000754750"/>
    </source>
</evidence>
<dbReference type="SUPFAM" id="SSF55781">
    <property type="entry name" value="GAF domain-like"/>
    <property type="match status" value="1"/>
</dbReference>
<evidence type="ECO:0000313" key="6">
    <source>
        <dbReference type="EMBL" id="MBE6832804.1"/>
    </source>
</evidence>
<reference evidence="6" key="1">
    <citation type="submission" date="2019-04" db="EMBL/GenBank/DDBJ databases">
        <title>Evolution of Biomass-Degrading Anaerobic Consortia Revealed by Metagenomics.</title>
        <authorList>
            <person name="Peng X."/>
        </authorList>
    </citation>
    <scope>NUCLEOTIDE SEQUENCE</scope>
    <source>
        <strain evidence="6">SIG551</strain>
    </source>
</reference>
<evidence type="ECO:0000256" key="2">
    <source>
        <dbReference type="ARBA" id="ARBA00023125"/>
    </source>
</evidence>
<sequence>MPQTNPVQSAERIFEILEALVQNGPVTLTELSTRLSLHKSTVHRLLKSLILMGYARQEEESGKYLPTYKILGLAGMLLSKLDILAVARPYLERLMRQTHETVHFVQRESTHIVYVDKVESDANSIRMVSRIGLRQPMYSTGVGKAILAQMKDSEIREVWKQSKIHPFTPHTIVTLEQLMEEIELIRRQGYALDNEENELGVRCIAACVTDFYGRASNAFSISAPVSRMSDERVQELSEYVLETKRGLSQELGFSGREFPA</sequence>